<keyword evidence="3" id="KW-1185">Reference proteome</keyword>
<organism evidence="2 3">
    <name type="scientific">Lysobacter hankyongensis</name>
    <dbReference type="NCBI Taxonomy" id="1176535"/>
    <lineage>
        <taxon>Bacteria</taxon>
        <taxon>Pseudomonadati</taxon>
        <taxon>Pseudomonadota</taxon>
        <taxon>Gammaproteobacteria</taxon>
        <taxon>Lysobacterales</taxon>
        <taxon>Lysobacteraceae</taxon>
        <taxon>Lysobacter</taxon>
    </lineage>
</organism>
<sequence>MTGQPTPTRDPMAERRASARRTALVFAGIAVAVYVGFMLLNVVAK</sequence>
<keyword evidence="1" id="KW-0472">Membrane</keyword>
<gene>
    <name evidence="2" type="ORF">GCM10023307_19970</name>
</gene>
<dbReference type="EMBL" id="BAABJE010000010">
    <property type="protein sequence ID" value="GAA4794363.1"/>
    <property type="molecule type" value="Genomic_DNA"/>
</dbReference>
<proteinExistence type="predicted"/>
<keyword evidence="1" id="KW-1133">Transmembrane helix</keyword>
<name>A0ABP9BEK0_9GAMM</name>
<keyword evidence="1" id="KW-0812">Transmembrane</keyword>
<evidence type="ECO:0000256" key="1">
    <source>
        <dbReference type="SAM" id="Phobius"/>
    </source>
</evidence>
<comment type="caution">
    <text evidence="2">The sequence shown here is derived from an EMBL/GenBank/DDBJ whole genome shotgun (WGS) entry which is preliminary data.</text>
</comment>
<dbReference type="RefSeq" id="WP_345303180.1">
    <property type="nucleotide sequence ID" value="NZ_BAABJE010000010.1"/>
</dbReference>
<feature type="transmembrane region" description="Helical" evidence="1">
    <location>
        <begin position="21"/>
        <end position="44"/>
    </location>
</feature>
<accession>A0ABP9BEK0</accession>
<reference evidence="3" key="1">
    <citation type="journal article" date="2019" name="Int. J. Syst. Evol. Microbiol.">
        <title>The Global Catalogue of Microorganisms (GCM) 10K type strain sequencing project: providing services to taxonomists for standard genome sequencing and annotation.</title>
        <authorList>
            <consortium name="The Broad Institute Genomics Platform"/>
            <consortium name="The Broad Institute Genome Sequencing Center for Infectious Disease"/>
            <person name="Wu L."/>
            <person name="Ma J."/>
        </authorList>
    </citation>
    <scope>NUCLEOTIDE SEQUENCE [LARGE SCALE GENOMIC DNA]</scope>
    <source>
        <strain evidence="3">JCM 18204</strain>
    </source>
</reference>
<dbReference type="Proteomes" id="UP001499959">
    <property type="component" value="Unassembled WGS sequence"/>
</dbReference>
<evidence type="ECO:0000313" key="2">
    <source>
        <dbReference type="EMBL" id="GAA4794363.1"/>
    </source>
</evidence>
<evidence type="ECO:0000313" key="3">
    <source>
        <dbReference type="Proteomes" id="UP001499959"/>
    </source>
</evidence>
<protein>
    <submittedName>
        <fullName evidence="2">Uncharacterized protein</fullName>
    </submittedName>
</protein>